<organism evidence="1 2">
    <name type="scientific">Enorma phocaeensis</name>
    <dbReference type="NCBI Taxonomy" id="1871019"/>
    <lineage>
        <taxon>Bacteria</taxon>
        <taxon>Bacillati</taxon>
        <taxon>Actinomycetota</taxon>
        <taxon>Coriobacteriia</taxon>
        <taxon>Coriobacteriales</taxon>
        <taxon>Coriobacteriaceae</taxon>
        <taxon>Enorma</taxon>
    </lineage>
</organism>
<dbReference type="AlphaFoldDB" id="A0A921IT86"/>
<reference evidence="1" key="1">
    <citation type="journal article" date="2021" name="PeerJ">
        <title>Extensive microbial diversity within the chicken gut microbiome revealed by metagenomics and culture.</title>
        <authorList>
            <person name="Gilroy R."/>
            <person name="Ravi A."/>
            <person name="Getino M."/>
            <person name="Pursley I."/>
            <person name="Horton D.L."/>
            <person name="Alikhan N.F."/>
            <person name="Baker D."/>
            <person name="Gharbi K."/>
            <person name="Hall N."/>
            <person name="Watson M."/>
            <person name="Adriaenssens E.M."/>
            <person name="Foster-Nyarko E."/>
            <person name="Jarju S."/>
            <person name="Secka A."/>
            <person name="Antonio M."/>
            <person name="Oren A."/>
            <person name="Chaudhuri R.R."/>
            <person name="La Ragione R."/>
            <person name="Hildebrand F."/>
            <person name="Pallen M.J."/>
        </authorList>
    </citation>
    <scope>NUCLEOTIDE SEQUENCE</scope>
    <source>
        <strain evidence="1">ChiHjej13B12-9602</strain>
    </source>
</reference>
<protein>
    <submittedName>
        <fullName evidence="1">Uncharacterized protein</fullName>
    </submittedName>
</protein>
<name>A0A921IT86_9ACTN</name>
<dbReference type="RefSeq" id="WP_273189634.1">
    <property type="nucleotide sequence ID" value="NZ_DYUZ01000017.1"/>
</dbReference>
<reference evidence="1" key="2">
    <citation type="submission" date="2021-09" db="EMBL/GenBank/DDBJ databases">
        <authorList>
            <person name="Gilroy R."/>
        </authorList>
    </citation>
    <scope>NUCLEOTIDE SEQUENCE</scope>
    <source>
        <strain evidence="1">ChiHjej13B12-9602</strain>
    </source>
</reference>
<sequence length="88" mass="10173">MSNIELVKDDDQTDAFVRTPDTRDHSFQIGRFRMTSIEHNSSRRFAKRPRYALEHRAVIEPKHLGAYAIEFDFALSPRVVLARAACKP</sequence>
<evidence type="ECO:0000313" key="1">
    <source>
        <dbReference type="EMBL" id="HJG37088.1"/>
    </source>
</evidence>
<accession>A0A921IT86</accession>
<dbReference type="Proteomes" id="UP000753256">
    <property type="component" value="Unassembled WGS sequence"/>
</dbReference>
<comment type="caution">
    <text evidence="1">The sequence shown here is derived from an EMBL/GenBank/DDBJ whole genome shotgun (WGS) entry which is preliminary data.</text>
</comment>
<dbReference type="EMBL" id="DYUZ01000017">
    <property type="protein sequence ID" value="HJG37088.1"/>
    <property type="molecule type" value="Genomic_DNA"/>
</dbReference>
<proteinExistence type="predicted"/>
<evidence type="ECO:0000313" key="2">
    <source>
        <dbReference type="Proteomes" id="UP000753256"/>
    </source>
</evidence>
<gene>
    <name evidence="1" type="ORF">K8V70_04395</name>
</gene>